<name>A0A8C5MF42_9ANUR</name>
<dbReference type="Ensembl" id="ENSLLET00000011712.1">
    <property type="protein sequence ID" value="ENSLLEP00000011257.1"/>
    <property type="gene ID" value="ENSLLEG00000007181.1"/>
</dbReference>
<evidence type="ECO:0000259" key="1">
    <source>
        <dbReference type="Pfam" id="PF25083"/>
    </source>
</evidence>
<evidence type="ECO:0000313" key="3">
    <source>
        <dbReference type="Proteomes" id="UP000694569"/>
    </source>
</evidence>
<dbReference type="AlphaFoldDB" id="A0A8C5MF42"/>
<dbReference type="OrthoDB" id="6509831at2759"/>
<evidence type="ECO:0000313" key="2">
    <source>
        <dbReference type="Ensembl" id="ENSLLEP00000011257.1"/>
    </source>
</evidence>
<dbReference type="PANTHER" id="PTHR12259:SF3">
    <property type="entry name" value="PDZ DOMAIN-CONTAINING PROTEIN GIPC2"/>
    <property type="match status" value="1"/>
</dbReference>
<dbReference type="PANTHER" id="PTHR12259">
    <property type="entry name" value="RGS-GAIP INTERACTING PROTEIN GIPC"/>
    <property type="match status" value="1"/>
</dbReference>
<feature type="domain" description="GIPC1-3 GH1" evidence="1">
    <location>
        <begin position="55"/>
        <end position="86"/>
    </location>
</feature>
<sequence length="92" mass="10122">MPRQGRKKNKAKEVTFKLVESNDIAAERLGGAKMPAVPLLRPVCPNSASLHPKLVFHTQLANGSPTGRIEGFTNIKELYAKIGEAFLWGYLC</sequence>
<dbReference type="GeneTree" id="ENSGT01010000229224"/>
<accession>A0A8C5MF42</accession>
<dbReference type="InterPro" id="IPR017379">
    <property type="entry name" value="GIPC1/2/3"/>
</dbReference>
<reference evidence="2" key="2">
    <citation type="submission" date="2025-09" db="UniProtKB">
        <authorList>
            <consortium name="Ensembl"/>
        </authorList>
    </citation>
    <scope>IDENTIFICATION</scope>
</reference>
<organism evidence="2 3">
    <name type="scientific">Leptobrachium leishanense</name>
    <name type="common">Leishan spiny toad</name>
    <dbReference type="NCBI Taxonomy" id="445787"/>
    <lineage>
        <taxon>Eukaryota</taxon>
        <taxon>Metazoa</taxon>
        <taxon>Chordata</taxon>
        <taxon>Craniata</taxon>
        <taxon>Vertebrata</taxon>
        <taxon>Euteleostomi</taxon>
        <taxon>Amphibia</taxon>
        <taxon>Batrachia</taxon>
        <taxon>Anura</taxon>
        <taxon>Pelobatoidea</taxon>
        <taxon>Megophryidae</taxon>
        <taxon>Leptobrachium</taxon>
    </lineage>
</organism>
<proteinExistence type="predicted"/>
<dbReference type="InterPro" id="IPR056814">
    <property type="entry name" value="GIPC1-3_GH1"/>
</dbReference>
<protein>
    <recommendedName>
        <fullName evidence="1">GIPC1-3 GH1 domain-containing protein</fullName>
    </recommendedName>
</protein>
<reference evidence="2" key="1">
    <citation type="submission" date="2025-08" db="UniProtKB">
        <authorList>
            <consortium name="Ensembl"/>
        </authorList>
    </citation>
    <scope>IDENTIFICATION</scope>
</reference>
<keyword evidence="3" id="KW-1185">Reference proteome</keyword>
<dbReference type="Pfam" id="PF25083">
    <property type="entry name" value="GIPC1_GH1"/>
    <property type="match status" value="1"/>
</dbReference>
<dbReference type="Proteomes" id="UP000694569">
    <property type="component" value="Unplaced"/>
</dbReference>